<feature type="compositionally biased region" description="Basic and acidic residues" evidence="3">
    <location>
        <begin position="175"/>
        <end position="194"/>
    </location>
</feature>
<name>A0A388MBZ5_CHABU</name>
<dbReference type="PANTHER" id="PTHR10605">
    <property type="entry name" value="HEPARAN SULFATE SULFOTRANSFERASE"/>
    <property type="match status" value="1"/>
</dbReference>
<dbReference type="Gene3D" id="3.40.50.300">
    <property type="entry name" value="P-loop containing nucleotide triphosphate hydrolases"/>
    <property type="match status" value="2"/>
</dbReference>
<proteinExistence type="predicted"/>
<organism evidence="4 5">
    <name type="scientific">Chara braunii</name>
    <name type="common">Braun's stonewort</name>
    <dbReference type="NCBI Taxonomy" id="69332"/>
    <lineage>
        <taxon>Eukaryota</taxon>
        <taxon>Viridiplantae</taxon>
        <taxon>Streptophyta</taxon>
        <taxon>Charophyceae</taxon>
        <taxon>Charales</taxon>
        <taxon>Characeae</taxon>
        <taxon>Chara</taxon>
    </lineage>
</organism>
<feature type="binding site" evidence="2">
    <location>
        <position position="376"/>
    </location>
    <ligand>
        <name>3'-phosphoadenylyl sulfate</name>
        <dbReference type="ChEBI" id="CHEBI:58339"/>
    </ligand>
</feature>
<keyword evidence="5" id="KW-1185">Reference proteome</keyword>
<dbReference type="AlphaFoldDB" id="A0A388MBZ5"/>
<dbReference type="PANTHER" id="PTHR10605:SF56">
    <property type="entry name" value="BIFUNCTIONAL HEPARAN SULFATE N-DEACETYLASE_N-SULFOTRANSFERASE"/>
    <property type="match status" value="1"/>
</dbReference>
<evidence type="ECO:0000256" key="3">
    <source>
        <dbReference type="SAM" id="MobiDB-lite"/>
    </source>
</evidence>
<feature type="region of interest" description="Disordered" evidence="3">
    <location>
        <begin position="102"/>
        <end position="201"/>
    </location>
</feature>
<evidence type="ECO:0008006" key="6">
    <source>
        <dbReference type="Google" id="ProtNLM"/>
    </source>
</evidence>
<dbReference type="Gramene" id="GBG92087">
    <property type="protein sequence ID" value="GBG92087"/>
    <property type="gene ID" value="CBR_g54342"/>
</dbReference>
<gene>
    <name evidence="4" type="ORF">CBR_g54342</name>
</gene>
<dbReference type="EMBL" id="BFEA01000998">
    <property type="protein sequence ID" value="GBG92087.1"/>
    <property type="molecule type" value="Genomic_DNA"/>
</dbReference>
<comment type="caution">
    <text evidence="4">The sequence shown here is derived from an EMBL/GenBank/DDBJ whole genome shotgun (WGS) entry which is preliminary data.</text>
</comment>
<keyword evidence="1" id="KW-0808">Transferase</keyword>
<dbReference type="SUPFAM" id="SSF52540">
    <property type="entry name" value="P-loop containing nucleoside triphosphate hydrolases"/>
    <property type="match status" value="2"/>
</dbReference>
<feature type="binding site" evidence="2">
    <location>
        <position position="384"/>
    </location>
    <ligand>
        <name>3'-phosphoadenylyl sulfate</name>
        <dbReference type="ChEBI" id="CHEBI:58339"/>
    </ligand>
</feature>
<accession>A0A388MBZ5</accession>
<evidence type="ECO:0000256" key="2">
    <source>
        <dbReference type="PIRSR" id="PIRSR637359-2"/>
    </source>
</evidence>
<feature type="compositionally biased region" description="Acidic residues" evidence="3">
    <location>
        <begin position="482"/>
        <end position="491"/>
    </location>
</feature>
<feature type="compositionally biased region" description="Gly residues" evidence="3">
    <location>
        <begin position="602"/>
        <end position="616"/>
    </location>
</feature>
<feature type="compositionally biased region" description="Acidic residues" evidence="3">
    <location>
        <begin position="650"/>
        <end position="670"/>
    </location>
</feature>
<dbReference type="InterPro" id="IPR037359">
    <property type="entry name" value="NST/OST"/>
</dbReference>
<protein>
    <recommendedName>
        <fullName evidence="6">Sulfotransferase</fullName>
    </recommendedName>
</protein>
<evidence type="ECO:0000313" key="4">
    <source>
        <dbReference type="EMBL" id="GBG92087.1"/>
    </source>
</evidence>
<evidence type="ECO:0000256" key="1">
    <source>
        <dbReference type="ARBA" id="ARBA00022679"/>
    </source>
</evidence>
<feature type="compositionally biased region" description="Basic and acidic residues" evidence="3">
    <location>
        <begin position="109"/>
        <end position="118"/>
    </location>
</feature>
<feature type="region of interest" description="Disordered" evidence="3">
    <location>
        <begin position="482"/>
        <end position="671"/>
    </location>
</feature>
<dbReference type="InterPro" id="IPR027417">
    <property type="entry name" value="P-loop_NTPase"/>
</dbReference>
<dbReference type="Proteomes" id="UP000265515">
    <property type="component" value="Unassembled WGS sequence"/>
</dbReference>
<dbReference type="GO" id="GO:0008146">
    <property type="term" value="F:sulfotransferase activity"/>
    <property type="evidence" value="ECO:0007669"/>
    <property type="project" value="InterPro"/>
</dbReference>
<evidence type="ECO:0000313" key="5">
    <source>
        <dbReference type="Proteomes" id="UP000265515"/>
    </source>
</evidence>
<feature type="compositionally biased region" description="Polar residues" evidence="3">
    <location>
        <begin position="522"/>
        <end position="541"/>
    </location>
</feature>
<dbReference type="OrthoDB" id="411451at2759"/>
<reference evidence="4 5" key="1">
    <citation type="journal article" date="2018" name="Cell">
        <title>The Chara Genome: Secondary Complexity and Implications for Plant Terrestrialization.</title>
        <authorList>
            <person name="Nishiyama T."/>
            <person name="Sakayama H."/>
            <person name="Vries J.D."/>
            <person name="Buschmann H."/>
            <person name="Saint-Marcoux D."/>
            <person name="Ullrich K.K."/>
            <person name="Haas F.B."/>
            <person name="Vanderstraeten L."/>
            <person name="Becker D."/>
            <person name="Lang D."/>
            <person name="Vosolsobe S."/>
            <person name="Rombauts S."/>
            <person name="Wilhelmsson P.K.I."/>
            <person name="Janitza P."/>
            <person name="Kern R."/>
            <person name="Heyl A."/>
            <person name="Rumpler F."/>
            <person name="Villalobos L.I.A.C."/>
            <person name="Clay J.M."/>
            <person name="Skokan R."/>
            <person name="Toyoda A."/>
            <person name="Suzuki Y."/>
            <person name="Kagoshima H."/>
            <person name="Schijlen E."/>
            <person name="Tajeshwar N."/>
            <person name="Catarino B."/>
            <person name="Hetherington A.J."/>
            <person name="Saltykova A."/>
            <person name="Bonnot C."/>
            <person name="Breuninger H."/>
            <person name="Symeonidi A."/>
            <person name="Radhakrishnan G.V."/>
            <person name="Van Nieuwerburgh F."/>
            <person name="Deforce D."/>
            <person name="Chang C."/>
            <person name="Karol K.G."/>
            <person name="Hedrich R."/>
            <person name="Ulvskov P."/>
            <person name="Glockner G."/>
            <person name="Delwiche C.F."/>
            <person name="Petrasek J."/>
            <person name="Van de Peer Y."/>
            <person name="Friml J."/>
            <person name="Beilby M."/>
            <person name="Dolan L."/>
            <person name="Kohara Y."/>
            <person name="Sugano S."/>
            <person name="Fujiyama A."/>
            <person name="Delaux P.-M."/>
            <person name="Quint M."/>
            <person name="TheiBen G."/>
            <person name="Hagemann M."/>
            <person name="Harholt J."/>
            <person name="Dunand C."/>
            <person name="Zachgo S."/>
            <person name="Langdale J."/>
            <person name="Maumus F."/>
            <person name="Straeten D.V.D."/>
            <person name="Gould S.B."/>
            <person name="Rensing S.A."/>
        </authorList>
    </citation>
    <scope>NUCLEOTIDE SEQUENCE [LARGE SCALE GENOMIC DNA]</scope>
    <source>
        <strain evidence="4 5">S276</strain>
    </source>
</reference>
<sequence length="875" mass="96215">MGKPAWLWRTTSSRRRLVVCFVIACMALLCSLLSKYPPPPLGVLFPSASTSISIPISTSTSTSTSTSLIENFARLNSSHHDNWYPDDGGVRGDGGDELRQQTFVDDEATGDRDRDTPPRGDLPPLQGFLGFSSSPSACDEDDSSFAIDGRCRRLAAGAGHPPSPTRTTSLPHASATEERGSGGQRGGEDGEGGAHETLPLEPPDWRQAARRFPSSAANCAAGILDRPPPQLLIIGSQKAGTTSLYRYLCDHYPDVACIARNKEPGTLAWRACLQRRHNGCLIPEQPIDDADDQIDQIDQIDAIQDPMDQIEDAEDRTSKGKERRYKTYLSTAFRMEQAPQRKFVTIDATTWYYMEPSALKLVEELLPCSLLILCVREPLSKAISWYRHLTQRPEKWPFLLQAGEEENGVSTSGSLGASEAGELEWERSGGGRDLLQESNKTEFISLEAALAAELALMRMCRNLAGLPRVQSDTGFLIDDDEDAEGEAEEKEELSSSPPPPSPLAPAAAADVTHVDRHPITSPDAQPSSGRRSRWSVHTQTRGRPEPKDQTSQVDGDWLERGTQAGFDGPQSELDDGSESSDGPGYDDSRAVDGPGSDTGHPDGPGGGSFGASGPEGDGSTDGQPRPSRLSRDTDARRRKLLQVHLKQEKEEEIAELGEDGEEKEEGDAEYNDPRFSKFLRCMHRRYPLKQGFVDGHINQRSAMGEPLPMPDSEGKVSRPSRELTALDGMKRIGPTRSVERSLQGREGGHRKPVGGLVGRDGLLLPGLYAHFLDLWIRTIGWERVMVVNLDAWKDHAKPMLDKVTDFLGLSRFNRTAIEMIEKEGAFKVGQGPVPELSERMQREICKELELHNRLFFKMVGKDLGWRCSPHQTLGN</sequence>
<feature type="region of interest" description="Disordered" evidence="3">
    <location>
        <begin position="407"/>
        <end position="434"/>
    </location>
</feature>